<evidence type="ECO:0008006" key="10">
    <source>
        <dbReference type="Google" id="ProtNLM"/>
    </source>
</evidence>
<dbReference type="Gene3D" id="4.10.860.20">
    <property type="entry name" value="Rabenosyn, Rab binding domain"/>
    <property type="match status" value="1"/>
</dbReference>
<comment type="caution">
    <text evidence="8">The sequence shown here is derived from an EMBL/GenBank/DDBJ whole genome shotgun (WGS) entry which is preliminary data.</text>
</comment>
<dbReference type="InterPro" id="IPR000306">
    <property type="entry name" value="Znf_FYVE"/>
</dbReference>
<dbReference type="SUPFAM" id="SSF140125">
    <property type="entry name" value="Rabenosyn-5 Rab-binding domain-like"/>
    <property type="match status" value="1"/>
</dbReference>
<dbReference type="InterPro" id="IPR013083">
    <property type="entry name" value="Znf_RING/FYVE/PHD"/>
</dbReference>
<evidence type="ECO:0000256" key="2">
    <source>
        <dbReference type="ARBA" id="ARBA00022771"/>
    </source>
</evidence>
<keyword evidence="5" id="KW-0175">Coiled coil</keyword>
<dbReference type="InterPro" id="IPR011011">
    <property type="entry name" value="Znf_FYVE_PHD"/>
</dbReference>
<evidence type="ECO:0000256" key="3">
    <source>
        <dbReference type="ARBA" id="ARBA00022833"/>
    </source>
</evidence>
<dbReference type="PROSITE" id="PS50178">
    <property type="entry name" value="ZF_FYVE"/>
    <property type="match status" value="1"/>
</dbReference>
<dbReference type="InterPro" id="IPR052727">
    <property type="entry name" value="Rab4/Rab5_effector"/>
</dbReference>
<evidence type="ECO:0000259" key="6">
    <source>
        <dbReference type="PROSITE" id="PS50157"/>
    </source>
</evidence>
<organism evidence="8 9">
    <name type="scientific">Pyrocoelia pectoralis</name>
    <dbReference type="NCBI Taxonomy" id="417401"/>
    <lineage>
        <taxon>Eukaryota</taxon>
        <taxon>Metazoa</taxon>
        <taxon>Ecdysozoa</taxon>
        <taxon>Arthropoda</taxon>
        <taxon>Hexapoda</taxon>
        <taxon>Insecta</taxon>
        <taxon>Pterygota</taxon>
        <taxon>Neoptera</taxon>
        <taxon>Endopterygota</taxon>
        <taxon>Coleoptera</taxon>
        <taxon>Polyphaga</taxon>
        <taxon>Elateriformia</taxon>
        <taxon>Elateroidea</taxon>
        <taxon>Lampyridae</taxon>
        <taxon>Lampyrinae</taxon>
        <taxon>Pyrocoelia</taxon>
    </lineage>
</organism>
<keyword evidence="2 4" id="KW-0863">Zinc-finger</keyword>
<dbReference type="InterPro" id="IPR036531">
    <property type="entry name" value="Rbsn_Rab-bd_sf"/>
</dbReference>
<protein>
    <recommendedName>
        <fullName evidence="10">Rabenosyn-5</fullName>
    </recommendedName>
</protein>
<feature type="domain" description="FYVE-type" evidence="7">
    <location>
        <begin position="144"/>
        <end position="219"/>
    </location>
</feature>
<dbReference type="Pfam" id="PF01363">
    <property type="entry name" value="FYVE"/>
    <property type="match status" value="1"/>
</dbReference>
<proteinExistence type="predicted"/>
<feature type="coiled-coil region" evidence="5">
    <location>
        <begin position="402"/>
        <end position="429"/>
    </location>
</feature>
<accession>A0AAN7VJ00</accession>
<name>A0AAN7VJ00_9COLE</name>
<dbReference type="EMBL" id="JAVRBK010000002">
    <property type="protein sequence ID" value="KAK5648900.1"/>
    <property type="molecule type" value="Genomic_DNA"/>
</dbReference>
<sequence length="436" mass="50311">MAESQSDTHIQEGFLCPVCYKDLRSRSNLIAHFEDFHSEDQDLLTSIKELVGKAKKKILKIDENDLEPFKTEISFQQFNLEYNEPQEPGQNRSHTEFFKNVRRERLDHRTSETNRLIIRLDKLLHIHGSDRKQQEQELVTWLDGTTVSRCPCCAATFNITRRQHHCRLCGSIMCNPCSSFLSHDVAKMIVTTVYTDMNNLSSKTDDNLRLCAHCTNKLESRNQVQMLQGTQPLICQLYNRLQKIKCDLQSSVNLYEKMFDSLKSGEDTFHLQDAQSLRSSIAQQAEVLDVISKQIVAIATESDQPKVLLLQNAIRRATTQYIKEYLLVLPSPTDLDKMRKGRVKTHSQNFEQPNSLHVVKIAVTTGWSPENVNIEQTLPEMSDDPLMQQINIVRNYIHQARLANRYEEVASLEENLKFLKNTYQMKRVNSDFASSS</sequence>
<evidence type="ECO:0000259" key="7">
    <source>
        <dbReference type="PROSITE" id="PS50178"/>
    </source>
</evidence>
<evidence type="ECO:0000313" key="8">
    <source>
        <dbReference type="EMBL" id="KAK5648900.1"/>
    </source>
</evidence>
<keyword evidence="1" id="KW-0479">Metal-binding</keyword>
<dbReference type="Gene3D" id="3.30.40.10">
    <property type="entry name" value="Zinc/RING finger domain, C3HC4 (zinc finger)"/>
    <property type="match status" value="1"/>
</dbReference>
<feature type="domain" description="C2H2-type" evidence="6">
    <location>
        <begin position="14"/>
        <end position="42"/>
    </location>
</feature>
<dbReference type="Proteomes" id="UP001329430">
    <property type="component" value="Chromosome 2"/>
</dbReference>
<keyword evidence="3" id="KW-0862">Zinc</keyword>
<dbReference type="InterPro" id="IPR017455">
    <property type="entry name" value="Znf_FYVE-rel"/>
</dbReference>
<dbReference type="AlphaFoldDB" id="A0AAN7VJ00"/>
<dbReference type="SUPFAM" id="SSF57903">
    <property type="entry name" value="FYVE/PHD zinc finger"/>
    <property type="match status" value="1"/>
</dbReference>
<dbReference type="InterPro" id="IPR013087">
    <property type="entry name" value="Znf_C2H2_type"/>
</dbReference>
<keyword evidence="9" id="KW-1185">Reference proteome</keyword>
<dbReference type="SMART" id="SM00064">
    <property type="entry name" value="FYVE"/>
    <property type="match status" value="1"/>
</dbReference>
<evidence type="ECO:0000313" key="9">
    <source>
        <dbReference type="Proteomes" id="UP001329430"/>
    </source>
</evidence>
<evidence type="ECO:0000256" key="1">
    <source>
        <dbReference type="ARBA" id="ARBA00022723"/>
    </source>
</evidence>
<dbReference type="GO" id="GO:0008270">
    <property type="term" value="F:zinc ion binding"/>
    <property type="evidence" value="ECO:0007669"/>
    <property type="project" value="UniProtKB-KW"/>
</dbReference>
<evidence type="ECO:0000256" key="5">
    <source>
        <dbReference type="SAM" id="Coils"/>
    </source>
</evidence>
<reference evidence="8 9" key="1">
    <citation type="journal article" date="2024" name="Insects">
        <title>An Improved Chromosome-Level Genome Assembly of the Firefly Pyrocoelia pectoralis.</title>
        <authorList>
            <person name="Fu X."/>
            <person name="Meyer-Rochow V.B."/>
            <person name="Ballantyne L."/>
            <person name="Zhu X."/>
        </authorList>
    </citation>
    <scope>NUCLEOTIDE SEQUENCE [LARGE SCALE GENOMIC DNA]</scope>
    <source>
        <strain evidence="8">XCY_ONT2</strain>
    </source>
</reference>
<dbReference type="InterPro" id="IPR021565">
    <property type="entry name" value="Rbsn_Rab-bd"/>
</dbReference>
<dbReference type="PANTHER" id="PTHR13510">
    <property type="entry name" value="FYVE-FINGER-CONTAINING RAB5 EFFECTOR PROTEIN RABENOSYN-5-RELATED"/>
    <property type="match status" value="1"/>
</dbReference>
<dbReference type="Pfam" id="PF11464">
    <property type="entry name" value="Rbsn"/>
    <property type="match status" value="1"/>
</dbReference>
<dbReference type="PROSITE" id="PS50157">
    <property type="entry name" value="ZINC_FINGER_C2H2_2"/>
    <property type="match status" value="1"/>
</dbReference>
<gene>
    <name evidence="8" type="ORF">RI129_003792</name>
</gene>
<evidence type="ECO:0000256" key="4">
    <source>
        <dbReference type="PROSITE-ProRule" id="PRU00042"/>
    </source>
</evidence>
<dbReference type="PROSITE" id="PS00028">
    <property type="entry name" value="ZINC_FINGER_C2H2_1"/>
    <property type="match status" value="1"/>
</dbReference>
<dbReference type="PANTHER" id="PTHR13510:SF44">
    <property type="entry name" value="RABENOSYN-5"/>
    <property type="match status" value="1"/>
</dbReference>